<proteinExistence type="predicted"/>
<feature type="compositionally biased region" description="Basic and acidic residues" evidence="1">
    <location>
        <begin position="383"/>
        <end position="395"/>
    </location>
</feature>
<name>A0A366ESF9_9BACI</name>
<keyword evidence="2" id="KW-1133">Transmembrane helix</keyword>
<evidence type="ECO:0000313" key="4">
    <source>
        <dbReference type="EMBL" id="RBP05343.1"/>
    </source>
</evidence>
<dbReference type="InterPro" id="IPR054817">
    <property type="entry name" value="Glycosyl_F510_1955-like"/>
</dbReference>
<evidence type="ECO:0008006" key="6">
    <source>
        <dbReference type="Google" id="ProtNLM"/>
    </source>
</evidence>
<dbReference type="AlphaFoldDB" id="A0A366ESF9"/>
<feature type="transmembrane region" description="Helical" evidence="2">
    <location>
        <begin position="38"/>
        <end position="61"/>
    </location>
</feature>
<feature type="region of interest" description="Disordered" evidence="1">
    <location>
        <begin position="374"/>
        <end position="443"/>
    </location>
</feature>
<sequence length="443" mass="48531">MKNIKSILLSILVLMMMFPIQAFGHEGEERSETSTFSLVVDYSMIAASVITILAIITVVVLNNKQKAFDVKKKEGQIRKKHYQKLVKISKWIAIFGIVALLISGAIKMFNGDNGSESSGEFMHIHGLGFTNDGSEIYVPAHDGLKVFRNGQWSGAAGEKHDYMGFSMVDDGFYSSGHPAPDSSMKNPFGIVRSTNLGEDLKTLGLYGEIDFHAMDVGYNNHAIYVFNPQENSQMDDTGMYYSLDDTKTWNKTGMKGIKGQVAAIAVHPNQEEVVAVSTNQGIFLSKDFGDTFEELYNVPTSALSFSNQGTLYAGSVSSKVELTQINTENGERTSLPLPSIKEEDAISYIAINPQNEQQIVISTFKKDIFSTGDRGGSWSQLVDEGKSVTQNKEEVSSSSLESDTSEGQSHAMDHSGMNMSGSSDVPENFKLQKSPSIQLAQKP</sequence>
<dbReference type="Proteomes" id="UP000252118">
    <property type="component" value="Unassembled WGS sequence"/>
</dbReference>
<protein>
    <recommendedName>
        <fullName evidence="6">Glycosyl hydrolase</fullName>
    </recommendedName>
</protein>
<reference evidence="4 5" key="1">
    <citation type="submission" date="2018-06" db="EMBL/GenBank/DDBJ databases">
        <title>Freshwater and sediment microbial communities from various areas in North America, analyzing microbe dynamics in response to fracking.</title>
        <authorList>
            <person name="Lamendella R."/>
        </authorList>
    </citation>
    <scope>NUCLEOTIDE SEQUENCE [LARGE SCALE GENOMIC DNA]</scope>
    <source>
        <strain evidence="4 5">97B</strain>
    </source>
</reference>
<evidence type="ECO:0000313" key="5">
    <source>
        <dbReference type="Proteomes" id="UP000252118"/>
    </source>
</evidence>
<dbReference type="RefSeq" id="WP_113968853.1">
    <property type="nucleotide sequence ID" value="NZ_QNRJ01000004.1"/>
</dbReference>
<dbReference type="NCBIfam" id="NF045728">
    <property type="entry name" value="glycosyl_F510_1955"/>
    <property type="match status" value="1"/>
</dbReference>
<dbReference type="EMBL" id="QNRJ01000004">
    <property type="protein sequence ID" value="RBP05343.1"/>
    <property type="molecule type" value="Genomic_DNA"/>
</dbReference>
<evidence type="ECO:0000256" key="2">
    <source>
        <dbReference type="SAM" id="Phobius"/>
    </source>
</evidence>
<keyword evidence="2" id="KW-0812">Transmembrane</keyword>
<organism evidence="4 5">
    <name type="scientific">Rossellomorea aquimaris</name>
    <dbReference type="NCBI Taxonomy" id="189382"/>
    <lineage>
        <taxon>Bacteria</taxon>
        <taxon>Bacillati</taxon>
        <taxon>Bacillota</taxon>
        <taxon>Bacilli</taxon>
        <taxon>Bacillales</taxon>
        <taxon>Bacillaceae</taxon>
        <taxon>Rossellomorea</taxon>
    </lineage>
</organism>
<dbReference type="Gene3D" id="2.130.10.10">
    <property type="entry name" value="YVTN repeat-like/Quinoprotein amine dehydrogenase"/>
    <property type="match status" value="1"/>
</dbReference>
<feature type="signal peptide" evidence="3">
    <location>
        <begin position="1"/>
        <end position="24"/>
    </location>
</feature>
<accession>A0A366ESF9</accession>
<dbReference type="SUPFAM" id="SSF110296">
    <property type="entry name" value="Oligoxyloglucan reducing end-specific cellobiohydrolase"/>
    <property type="match status" value="1"/>
</dbReference>
<feature type="compositionally biased region" description="Polar residues" evidence="1">
    <location>
        <begin position="417"/>
        <end position="443"/>
    </location>
</feature>
<comment type="caution">
    <text evidence="4">The sequence shown here is derived from an EMBL/GenBank/DDBJ whole genome shotgun (WGS) entry which is preliminary data.</text>
</comment>
<evidence type="ECO:0000256" key="1">
    <source>
        <dbReference type="SAM" id="MobiDB-lite"/>
    </source>
</evidence>
<gene>
    <name evidence="4" type="ORF">DET59_10460</name>
</gene>
<evidence type="ECO:0000256" key="3">
    <source>
        <dbReference type="SAM" id="SignalP"/>
    </source>
</evidence>
<feature type="transmembrane region" description="Helical" evidence="2">
    <location>
        <begin position="88"/>
        <end position="109"/>
    </location>
</feature>
<feature type="compositionally biased region" description="Low complexity" evidence="1">
    <location>
        <begin position="396"/>
        <end position="409"/>
    </location>
</feature>
<keyword evidence="2" id="KW-0472">Membrane</keyword>
<dbReference type="OrthoDB" id="9764804at2"/>
<feature type="chain" id="PRO_5016753306" description="Glycosyl hydrolase" evidence="3">
    <location>
        <begin position="25"/>
        <end position="443"/>
    </location>
</feature>
<keyword evidence="3" id="KW-0732">Signal</keyword>
<dbReference type="InterPro" id="IPR015943">
    <property type="entry name" value="WD40/YVTN_repeat-like_dom_sf"/>
</dbReference>